<keyword evidence="6 9" id="KW-0227">DNA damage</keyword>
<comment type="subcellular location">
    <subcellularLocation>
        <location evidence="9">Cytoplasm</location>
    </subcellularLocation>
</comment>
<evidence type="ECO:0000256" key="3">
    <source>
        <dbReference type="ARBA" id="ARBA00022490"/>
    </source>
</evidence>
<dbReference type="AlphaFoldDB" id="A0A1I4EV90"/>
<dbReference type="SUPFAM" id="SSF46767">
    <property type="entry name" value="Methylated DNA-protein cysteine methyltransferase, C-terminal domain"/>
    <property type="match status" value="1"/>
</dbReference>
<evidence type="ECO:0000256" key="4">
    <source>
        <dbReference type="ARBA" id="ARBA00022603"/>
    </source>
</evidence>
<dbReference type="InterPro" id="IPR008332">
    <property type="entry name" value="MethylG_MeTrfase_N"/>
</dbReference>
<dbReference type="Proteomes" id="UP000199152">
    <property type="component" value="Unassembled WGS sequence"/>
</dbReference>
<dbReference type="SUPFAM" id="SSF53155">
    <property type="entry name" value="Methylated DNA-protein cysteine methyltransferase domain"/>
    <property type="match status" value="1"/>
</dbReference>
<evidence type="ECO:0000256" key="1">
    <source>
        <dbReference type="ARBA" id="ARBA00001286"/>
    </source>
</evidence>
<dbReference type="FunCoup" id="A0A1I4EV90">
    <property type="interactions" value="50"/>
</dbReference>
<dbReference type="InterPro" id="IPR036388">
    <property type="entry name" value="WH-like_DNA-bd_sf"/>
</dbReference>
<evidence type="ECO:0000256" key="2">
    <source>
        <dbReference type="ARBA" id="ARBA00008711"/>
    </source>
</evidence>
<dbReference type="InterPro" id="IPR036217">
    <property type="entry name" value="MethylDNA_cys_MeTrfase_DNAb"/>
</dbReference>
<comment type="catalytic activity">
    <reaction evidence="8 9">
        <text>a 6-O-methyl-2'-deoxyguanosine in DNA + L-cysteinyl-[protein] = S-methyl-L-cysteinyl-[protein] + a 2'-deoxyguanosine in DNA</text>
        <dbReference type="Rhea" id="RHEA:24000"/>
        <dbReference type="Rhea" id="RHEA-COMP:10131"/>
        <dbReference type="Rhea" id="RHEA-COMP:10132"/>
        <dbReference type="Rhea" id="RHEA-COMP:11367"/>
        <dbReference type="Rhea" id="RHEA-COMP:11368"/>
        <dbReference type="ChEBI" id="CHEBI:29950"/>
        <dbReference type="ChEBI" id="CHEBI:82612"/>
        <dbReference type="ChEBI" id="CHEBI:85445"/>
        <dbReference type="ChEBI" id="CHEBI:85448"/>
        <dbReference type="EC" id="2.1.1.63"/>
    </reaction>
</comment>
<dbReference type="InterPro" id="IPR036631">
    <property type="entry name" value="MGMT_N_sf"/>
</dbReference>
<evidence type="ECO:0000259" key="10">
    <source>
        <dbReference type="Pfam" id="PF01035"/>
    </source>
</evidence>
<dbReference type="GO" id="GO:0005737">
    <property type="term" value="C:cytoplasm"/>
    <property type="evidence" value="ECO:0007669"/>
    <property type="project" value="UniProtKB-SubCell"/>
</dbReference>
<dbReference type="Gene3D" id="3.30.160.70">
    <property type="entry name" value="Methylated DNA-protein cysteine methyltransferase domain"/>
    <property type="match status" value="1"/>
</dbReference>
<comment type="similarity">
    <text evidence="2 9">Belongs to the MGMT family.</text>
</comment>
<dbReference type="EMBL" id="FOSW01000006">
    <property type="protein sequence ID" value="SFL09594.1"/>
    <property type="molecule type" value="Genomic_DNA"/>
</dbReference>
<feature type="domain" description="Methylguanine DNA methyltransferase ribonuclease-like" evidence="11">
    <location>
        <begin position="20"/>
        <end position="87"/>
    </location>
</feature>
<evidence type="ECO:0000256" key="6">
    <source>
        <dbReference type="ARBA" id="ARBA00022763"/>
    </source>
</evidence>
<dbReference type="InterPro" id="IPR023546">
    <property type="entry name" value="MGMT"/>
</dbReference>
<dbReference type="Pfam" id="PF01035">
    <property type="entry name" value="DNA_binding_1"/>
    <property type="match status" value="1"/>
</dbReference>
<dbReference type="STRING" id="504800.SAMN04488085_106207"/>
<dbReference type="GO" id="GO:0003908">
    <property type="term" value="F:methylated-DNA-[protein]-cysteine S-methyltransferase activity"/>
    <property type="evidence" value="ECO:0007669"/>
    <property type="project" value="UniProtKB-UniRule"/>
</dbReference>
<protein>
    <recommendedName>
        <fullName evidence="9">Methylated-DNA--protein-cysteine methyltransferase</fullName>
        <ecNumber evidence="9">2.1.1.63</ecNumber>
    </recommendedName>
    <alternativeName>
        <fullName evidence="9">6-O-methylguanine-DNA methyltransferase</fullName>
        <shortName evidence="9">MGMT</shortName>
    </alternativeName>
    <alternativeName>
        <fullName evidence="9">O-6-methylguanine-DNA-alkyltransferase</fullName>
    </alternativeName>
</protein>
<dbReference type="NCBIfam" id="TIGR00589">
    <property type="entry name" value="ogt"/>
    <property type="match status" value="1"/>
</dbReference>
<dbReference type="PROSITE" id="PS00374">
    <property type="entry name" value="MGMT"/>
    <property type="match status" value="1"/>
</dbReference>
<dbReference type="RefSeq" id="WP_091324625.1">
    <property type="nucleotide sequence ID" value="NZ_FOSW01000006.1"/>
</dbReference>
<dbReference type="HAMAP" id="MF_00772">
    <property type="entry name" value="OGT"/>
    <property type="match status" value="1"/>
</dbReference>
<proteinExistence type="inferred from homology"/>
<dbReference type="PANTHER" id="PTHR10815">
    <property type="entry name" value="METHYLATED-DNA--PROTEIN-CYSTEINE METHYLTRANSFERASE"/>
    <property type="match status" value="1"/>
</dbReference>
<evidence type="ECO:0000259" key="11">
    <source>
        <dbReference type="Pfam" id="PF02870"/>
    </source>
</evidence>
<dbReference type="FunFam" id="1.10.10.10:FF:000214">
    <property type="entry name" value="Methylated-DNA--protein-cysteine methyltransferase"/>
    <property type="match status" value="1"/>
</dbReference>
<dbReference type="PANTHER" id="PTHR10815:SF5">
    <property type="entry name" value="METHYLATED-DNA--PROTEIN-CYSTEINE METHYLTRANSFERASE"/>
    <property type="match status" value="1"/>
</dbReference>
<dbReference type="GO" id="GO:0006307">
    <property type="term" value="P:DNA alkylation repair"/>
    <property type="evidence" value="ECO:0007669"/>
    <property type="project" value="UniProtKB-UniRule"/>
</dbReference>
<dbReference type="InterPro" id="IPR014048">
    <property type="entry name" value="MethylDNA_cys_MeTrfase_DNA-bd"/>
</dbReference>
<evidence type="ECO:0000313" key="12">
    <source>
        <dbReference type="EMBL" id="SFL09594.1"/>
    </source>
</evidence>
<feature type="active site" description="Nucleophile; methyl group acceptor" evidence="9">
    <location>
        <position position="143"/>
    </location>
</feature>
<keyword evidence="5 9" id="KW-0808">Transferase</keyword>
<sequence>MSTQTTAGPALPAVAAPRRHRVIASPLGELTLVGEADALAGVYFAQHRGRPGTAALGPRDDTILDEAATQLGEYFAGVRTRFDLAVRADGSPFDLAVWELLTHIPAGETRSYGQLARQLGDPALAQEVGAANARNPLCIVVPCHRVIGSDGRLVGYAGGLRRKRALLDHERHAAGGNGSLF</sequence>
<name>A0A1I4EV90_9ACTN</name>
<evidence type="ECO:0000256" key="9">
    <source>
        <dbReference type="HAMAP-Rule" id="MF_00772"/>
    </source>
</evidence>
<comment type="catalytic activity">
    <reaction evidence="1 9">
        <text>a 4-O-methyl-thymidine in DNA + L-cysteinyl-[protein] = a thymidine in DNA + S-methyl-L-cysteinyl-[protein]</text>
        <dbReference type="Rhea" id="RHEA:53428"/>
        <dbReference type="Rhea" id="RHEA-COMP:10131"/>
        <dbReference type="Rhea" id="RHEA-COMP:10132"/>
        <dbReference type="Rhea" id="RHEA-COMP:13555"/>
        <dbReference type="Rhea" id="RHEA-COMP:13556"/>
        <dbReference type="ChEBI" id="CHEBI:29950"/>
        <dbReference type="ChEBI" id="CHEBI:82612"/>
        <dbReference type="ChEBI" id="CHEBI:137386"/>
        <dbReference type="ChEBI" id="CHEBI:137387"/>
        <dbReference type="EC" id="2.1.1.63"/>
    </reaction>
</comment>
<dbReference type="EC" id="2.1.1.63" evidence="9"/>
<evidence type="ECO:0000256" key="7">
    <source>
        <dbReference type="ARBA" id="ARBA00023204"/>
    </source>
</evidence>
<dbReference type="CDD" id="cd06445">
    <property type="entry name" value="ATase"/>
    <property type="match status" value="1"/>
</dbReference>
<evidence type="ECO:0000313" key="13">
    <source>
        <dbReference type="Proteomes" id="UP000199152"/>
    </source>
</evidence>
<keyword evidence="3 9" id="KW-0963">Cytoplasm</keyword>
<dbReference type="InterPro" id="IPR001497">
    <property type="entry name" value="MethylDNA_cys_MeTrfase_AS"/>
</dbReference>
<reference evidence="12 13" key="1">
    <citation type="submission" date="2016-10" db="EMBL/GenBank/DDBJ databases">
        <authorList>
            <person name="de Groot N.N."/>
        </authorList>
    </citation>
    <scope>NUCLEOTIDE SEQUENCE [LARGE SCALE GENOMIC DNA]</scope>
    <source>
        <strain evidence="12 13">DSM 45317</strain>
    </source>
</reference>
<keyword evidence="4 9" id="KW-0489">Methyltransferase</keyword>
<accession>A0A1I4EV90</accession>
<dbReference type="Gene3D" id="1.10.10.10">
    <property type="entry name" value="Winged helix-like DNA-binding domain superfamily/Winged helix DNA-binding domain"/>
    <property type="match status" value="1"/>
</dbReference>
<feature type="domain" description="Methylated-DNA-[protein]-cysteine S-methyltransferase DNA binding" evidence="10">
    <location>
        <begin position="92"/>
        <end position="171"/>
    </location>
</feature>
<evidence type="ECO:0000256" key="5">
    <source>
        <dbReference type="ARBA" id="ARBA00022679"/>
    </source>
</evidence>
<dbReference type="OrthoDB" id="9802228at2"/>
<comment type="miscellaneous">
    <text evidence="9">This enzyme catalyzes only one turnover and therefore is not strictly catalytic. According to one definition, an enzyme is a biocatalyst that acts repeatedly and over many reaction cycles.</text>
</comment>
<dbReference type="Pfam" id="PF02870">
    <property type="entry name" value="Methyltransf_1N"/>
    <property type="match status" value="1"/>
</dbReference>
<keyword evidence="7 9" id="KW-0234">DNA repair</keyword>
<keyword evidence="13" id="KW-1185">Reference proteome</keyword>
<evidence type="ECO:0000256" key="8">
    <source>
        <dbReference type="ARBA" id="ARBA00049348"/>
    </source>
</evidence>
<dbReference type="InParanoid" id="A0A1I4EV90"/>
<dbReference type="GO" id="GO:0032259">
    <property type="term" value="P:methylation"/>
    <property type="evidence" value="ECO:0007669"/>
    <property type="project" value="UniProtKB-KW"/>
</dbReference>
<organism evidence="12 13">
    <name type="scientific">Geodermatophilus ruber</name>
    <dbReference type="NCBI Taxonomy" id="504800"/>
    <lineage>
        <taxon>Bacteria</taxon>
        <taxon>Bacillati</taxon>
        <taxon>Actinomycetota</taxon>
        <taxon>Actinomycetes</taxon>
        <taxon>Geodermatophilales</taxon>
        <taxon>Geodermatophilaceae</taxon>
        <taxon>Geodermatophilus</taxon>
    </lineage>
</organism>
<comment type="function">
    <text evidence="9">Involved in the cellular defense against the biological effects of O6-methylguanine (O6-MeG) and O4-methylthymine (O4-MeT) in DNA. Repairs the methylated nucleobase in DNA by stoichiometrically transferring the methyl group to a cysteine residue in the enzyme. This is a suicide reaction: the enzyme is irreversibly inactivated.</text>
</comment>
<gene>
    <name evidence="12" type="ORF">SAMN04488085_106207</name>
</gene>